<reference evidence="2 3" key="1">
    <citation type="journal article" date="2014" name="Genome Announc.">
        <title>Complete Genome Sequence of Polychlorinated Biphenyl Degrader Comamonas testosteroni TK102 (NBRC 109938).</title>
        <authorList>
            <person name="Fukuda K."/>
            <person name="Hosoyama A."/>
            <person name="Tsuchikane K."/>
            <person name="Ohji S."/>
            <person name="Yamazoe A."/>
            <person name="Fujita N."/>
            <person name="Shintani M."/>
            <person name="Kimbara K."/>
        </authorList>
    </citation>
    <scope>NUCLEOTIDE SEQUENCE [LARGE SCALE GENOMIC DNA]</scope>
    <source>
        <strain evidence="2">TK102</strain>
    </source>
</reference>
<dbReference type="PANTHER" id="PTHR42870">
    <property type="entry name" value="ACETYL-COA C-ACETYLTRANSFERASE"/>
    <property type="match status" value="1"/>
</dbReference>
<dbReference type="RefSeq" id="WP_003054160.1">
    <property type="nucleotide sequence ID" value="NZ_CP006704.1"/>
</dbReference>
<dbReference type="InterPro" id="IPR016039">
    <property type="entry name" value="Thiolase-like"/>
</dbReference>
<dbReference type="HOGENOM" id="CLU_035425_2_1_4"/>
<sequence>MRDINQLRATAAITGIGLAGMGDATGFTEMEILAKSAHTAVRDAGLKMSDIDGLFTASFNRFLPALSVAEYLGINPAYMDSTNIGGSAYVSCLKNAAMALNSGACNAVLVAYGSTAFSASDFRQQIAARAQLEPQPFEAPYAPFNPASSYALAAARHMHEYGTSREQLAAIAVAARQWAQANPLAFRRGPLTVEDVLSARMISDPLTTLDCCLITDGAGAFVMTRSDLVGPSAAQPVYILGVAASQTHRQISCMPDLTSTAARESGARAFAMAGLSAKDIHAAQLYDAFTINVLLFLEDLGFCAKGEGGGFITETGIGPGGALPVNTNGGGLSCVHPGMYGIFTVIEAVELLRTGGQSRGLKQIDAVLCHGNGGVLASQSTAILGTQATL</sequence>
<dbReference type="GO" id="GO:0003988">
    <property type="term" value="F:acetyl-CoA C-acyltransferase activity"/>
    <property type="evidence" value="ECO:0007669"/>
    <property type="project" value="UniProtKB-ARBA"/>
</dbReference>
<gene>
    <name evidence="2" type="ORF">O987_16615</name>
</gene>
<evidence type="ECO:0000313" key="3">
    <source>
        <dbReference type="Proteomes" id="UP000028782"/>
    </source>
</evidence>
<dbReference type="Proteomes" id="UP000028782">
    <property type="component" value="Chromosome"/>
</dbReference>
<dbReference type="CDD" id="cd00829">
    <property type="entry name" value="SCP-x_thiolase"/>
    <property type="match status" value="1"/>
</dbReference>
<protein>
    <submittedName>
        <fullName evidence="2">Thiolase</fullName>
    </submittedName>
</protein>
<organism evidence="2 3">
    <name type="scientific">Comamonas testosteroni TK102</name>
    <dbReference type="NCBI Taxonomy" id="1392005"/>
    <lineage>
        <taxon>Bacteria</taxon>
        <taxon>Pseudomonadati</taxon>
        <taxon>Pseudomonadota</taxon>
        <taxon>Betaproteobacteria</taxon>
        <taxon>Burkholderiales</taxon>
        <taxon>Comamonadaceae</taxon>
        <taxon>Comamonas</taxon>
    </lineage>
</organism>
<evidence type="ECO:0000259" key="1">
    <source>
        <dbReference type="Pfam" id="PF22691"/>
    </source>
</evidence>
<accession>A0A076PVT3</accession>
<dbReference type="Pfam" id="PF22691">
    <property type="entry name" value="Thiolase_C_1"/>
    <property type="match status" value="1"/>
</dbReference>
<dbReference type="InterPro" id="IPR055140">
    <property type="entry name" value="Thiolase_C_2"/>
</dbReference>
<evidence type="ECO:0000313" key="2">
    <source>
        <dbReference type="EMBL" id="AIJ47437.1"/>
    </source>
</evidence>
<dbReference type="EMBL" id="CP006704">
    <property type="protein sequence ID" value="AIJ47437.1"/>
    <property type="molecule type" value="Genomic_DNA"/>
</dbReference>
<name>A0A076PVT3_COMTE</name>
<dbReference type="SUPFAM" id="SSF53901">
    <property type="entry name" value="Thiolase-like"/>
    <property type="match status" value="2"/>
</dbReference>
<dbReference type="NCBIfam" id="NF004811">
    <property type="entry name" value="PRK06158.1"/>
    <property type="match status" value="1"/>
</dbReference>
<dbReference type="PIRSF" id="PIRSF000429">
    <property type="entry name" value="Ac-CoA_Ac_transf"/>
    <property type="match status" value="1"/>
</dbReference>
<dbReference type="PANTHER" id="PTHR42870:SF1">
    <property type="entry name" value="NON-SPECIFIC LIPID-TRANSFER PROTEIN-LIKE 2"/>
    <property type="match status" value="1"/>
</dbReference>
<dbReference type="AlphaFoldDB" id="A0A076PVT3"/>
<dbReference type="InterPro" id="IPR002155">
    <property type="entry name" value="Thiolase"/>
</dbReference>
<proteinExistence type="predicted"/>
<dbReference type="KEGG" id="ctes:O987_16615"/>
<dbReference type="Gene3D" id="3.40.47.10">
    <property type="match status" value="1"/>
</dbReference>
<feature type="domain" description="Thiolase C-terminal" evidence="1">
    <location>
        <begin position="244"/>
        <end position="386"/>
    </location>
</feature>